<dbReference type="Proteomes" id="UP001176059">
    <property type="component" value="Unassembled WGS sequence"/>
</dbReference>
<organism evidence="3 4">
    <name type="scientific">Lentinula guzmanii</name>
    <dbReference type="NCBI Taxonomy" id="2804957"/>
    <lineage>
        <taxon>Eukaryota</taxon>
        <taxon>Fungi</taxon>
        <taxon>Dikarya</taxon>
        <taxon>Basidiomycota</taxon>
        <taxon>Agaricomycotina</taxon>
        <taxon>Agaricomycetes</taxon>
        <taxon>Agaricomycetidae</taxon>
        <taxon>Agaricales</taxon>
        <taxon>Marasmiineae</taxon>
        <taxon>Omphalotaceae</taxon>
        <taxon>Lentinula</taxon>
    </lineage>
</organism>
<sequence>MTEQPQPVSQQESTLQPITQQQIQASVENYQNSVSDVWYLKTVEFGEGDTKRTTKIITQNFNGPCSFIAICNILILRGAIEILPPGRKTVSYEFLSQLLAEHLLMTCPDVDISAALEIMPCTQKGMDLNPLFTGAKSFRPNGIGGELKLFEQVGIDLVHGWLVDPESPEAEAISQTEDYDSAVMLIAEADHITKGRFVVDDSDIDIPQAGSSRSPVYSDEERAKIENATSIRRFLDNTQSQLTYHGLFHLASTTKPGSLMALFRNLHLSVLYKRDTPDDSSLYSLVTDYVFSNEPSIVWERIEDVQGSMSTFVDSSFVKSSPAGGDFAGETAEDALRAAEREQGEFYPSDPADLALAQQLQAEEQEHARQEREWYAREKERRRLEEIQRQQGKEDQKRRGKKEKKDCIIM</sequence>
<reference evidence="3" key="1">
    <citation type="submission" date="2022-08" db="EMBL/GenBank/DDBJ databases">
        <authorList>
            <consortium name="DOE Joint Genome Institute"/>
            <person name="Min B."/>
            <person name="Sierra-Patev S."/>
            <person name="Naranjo-Ortiz M."/>
            <person name="Looney B."/>
            <person name="Konkel Z."/>
            <person name="Slot J.C."/>
            <person name="Sakamoto Y."/>
            <person name="Steenwyk J.L."/>
            <person name="Rokas A."/>
            <person name="Carro J."/>
            <person name="Camarero S."/>
            <person name="Ferreira P."/>
            <person name="Molpeceres G."/>
            <person name="Ruiz-duenas F.J."/>
            <person name="Serrano A."/>
            <person name="Henrissat B."/>
            <person name="Drula E."/>
            <person name="Hughes K.W."/>
            <person name="Mata J.L."/>
            <person name="Ishikawa N.K."/>
            <person name="Vargas-Isla R."/>
            <person name="Ushijima S."/>
            <person name="Smith C.A."/>
            <person name="Ahrendt S."/>
            <person name="Andreopoulos W."/>
            <person name="He G."/>
            <person name="LaButti K."/>
            <person name="Lipzen A."/>
            <person name="Ng V."/>
            <person name="Riley R."/>
            <person name="Sandor L."/>
            <person name="Barry K."/>
            <person name="Martinez A.T."/>
            <person name="Xiao Y."/>
            <person name="Gibbons J.G."/>
            <person name="Terashima K."/>
            <person name="Hibbett D.S."/>
            <person name="Grigoriev I.V."/>
        </authorList>
    </citation>
    <scope>NUCLEOTIDE SEQUENCE</scope>
    <source>
        <strain evidence="3">ET3784</strain>
    </source>
</reference>
<feature type="region of interest" description="Disordered" evidence="1">
    <location>
        <begin position="361"/>
        <end position="410"/>
    </location>
</feature>
<feature type="compositionally biased region" description="Basic and acidic residues" evidence="1">
    <location>
        <begin position="364"/>
        <end position="410"/>
    </location>
</feature>
<dbReference type="EMBL" id="JANVFO010000035">
    <property type="protein sequence ID" value="KAJ3730138.1"/>
    <property type="molecule type" value="Genomic_DNA"/>
</dbReference>
<name>A0AA38J832_9AGAR</name>
<evidence type="ECO:0000259" key="2">
    <source>
        <dbReference type="Pfam" id="PF04424"/>
    </source>
</evidence>
<dbReference type="InterPro" id="IPR033979">
    <property type="entry name" value="MINDY_domain"/>
</dbReference>
<accession>A0AA38J832</accession>
<dbReference type="PANTHER" id="PTHR18063">
    <property type="entry name" value="NF-E2 INDUCIBLE PROTEIN"/>
    <property type="match status" value="1"/>
</dbReference>
<comment type="caution">
    <text evidence="3">The sequence shown here is derived from an EMBL/GenBank/DDBJ whole genome shotgun (WGS) entry which is preliminary data.</text>
</comment>
<dbReference type="GO" id="GO:1990380">
    <property type="term" value="F:K48-linked deubiquitinase activity"/>
    <property type="evidence" value="ECO:0007669"/>
    <property type="project" value="InterPro"/>
</dbReference>
<protein>
    <recommendedName>
        <fullName evidence="2">MINDY deubiquitinase domain-containing protein</fullName>
    </recommendedName>
</protein>
<dbReference type="GO" id="GO:0016807">
    <property type="term" value="F:cysteine-type carboxypeptidase activity"/>
    <property type="evidence" value="ECO:0007669"/>
    <property type="project" value="TreeGrafter"/>
</dbReference>
<dbReference type="GO" id="GO:0004843">
    <property type="term" value="F:cysteine-type deubiquitinase activity"/>
    <property type="evidence" value="ECO:0007669"/>
    <property type="project" value="InterPro"/>
</dbReference>
<dbReference type="GO" id="GO:0005829">
    <property type="term" value="C:cytosol"/>
    <property type="evidence" value="ECO:0007669"/>
    <property type="project" value="TreeGrafter"/>
</dbReference>
<dbReference type="Pfam" id="PF04424">
    <property type="entry name" value="MINDY_DUB"/>
    <property type="match status" value="1"/>
</dbReference>
<dbReference type="GO" id="GO:0071944">
    <property type="term" value="C:cell periphery"/>
    <property type="evidence" value="ECO:0007669"/>
    <property type="project" value="TreeGrafter"/>
</dbReference>
<proteinExistence type="predicted"/>
<dbReference type="PANTHER" id="PTHR18063:SF6">
    <property type="entry name" value="UBIQUITIN CARBOXYL-TERMINAL HYDROLASE"/>
    <property type="match status" value="1"/>
</dbReference>
<dbReference type="AlphaFoldDB" id="A0AA38J832"/>
<reference evidence="3" key="2">
    <citation type="journal article" date="2023" name="Proc. Natl. Acad. Sci. U.S.A.">
        <title>A global phylogenomic analysis of the shiitake genus Lentinula.</title>
        <authorList>
            <person name="Sierra-Patev S."/>
            <person name="Min B."/>
            <person name="Naranjo-Ortiz M."/>
            <person name="Looney B."/>
            <person name="Konkel Z."/>
            <person name="Slot J.C."/>
            <person name="Sakamoto Y."/>
            <person name="Steenwyk J.L."/>
            <person name="Rokas A."/>
            <person name="Carro J."/>
            <person name="Camarero S."/>
            <person name="Ferreira P."/>
            <person name="Molpeceres G."/>
            <person name="Ruiz-Duenas F.J."/>
            <person name="Serrano A."/>
            <person name="Henrissat B."/>
            <person name="Drula E."/>
            <person name="Hughes K.W."/>
            <person name="Mata J.L."/>
            <person name="Ishikawa N.K."/>
            <person name="Vargas-Isla R."/>
            <person name="Ushijima S."/>
            <person name="Smith C.A."/>
            <person name="Donoghue J."/>
            <person name="Ahrendt S."/>
            <person name="Andreopoulos W."/>
            <person name="He G."/>
            <person name="LaButti K."/>
            <person name="Lipzen A."/>
            <person name="Ng V."/>
            <person name="Riley R."/>
            <person name="Sandor L."/>
            <person name="Barry K."/>
            <person name="Martinez A.T."/>
            <person name="Xiao Y."/>
            <person name="Gibbons J.G."/>
            <person name="Terashima K."/>
            <person name="Grigoriev I.V."/>
            <person name="Hibbett D."/>
        </authorList>
    </citation>
    <scope>NUCLEOTIDE SEQUENCE</scope>
    <source>
        <strain evidence="3">ET3784</strain>
    </source>
</reference>
<evidence type="ECO:0000313" key="4">
    <source>
        <dbReference type="Proteomes" id="UP001176059"/>
    </source>
</evidence>
<gene>
    <name evidence="3" type="ORF">DFJ43DRAFT_1000308</name>
</gene>
<feature type="domain" description="MINDY deubiquitinase" evidence="2">
    <location>
        <begin position="37"/>
        <end position="317"/>
    </location>
</feature>
<evidence type="ECO:0000256" key="1">
    <source>
        <dbReference type="SAM" id="MobiDB-lite"/>
    </source>
</evidence>
<dbReference type="GO" id="GO:0071108">
    <property type="term" value="P:protein K48-linked deubiquitination"/>
    <property type="evidence" value="ECO:0007669"/>
    <property type="project" value="TreeGrafter"/>
</dbReference>
<evidence type="ECO:0000313" key="3">
    <source>
        <dbReference type="EMBL" id="KAJ3730138.1"/>
    </source>
</evidence>
<keyword evidence="4" id="KW-1185">Reference proteome</keyword>
<dbReference type="InterPro" id="IPR007518">
    <property type="entry name" value="MINDY"/>
</dbReference>